<evidence type="ECO:0000313" key="3">
    <source>
        <dbReference type="Proteomes" id="UP000824001"/>
    </source>
</evidence>
<feature type="transmembrane region" description="Helical" evidence="1">
    <location>
        <begin position="20"/>
        <end position="45"/>
    </location>
</feature>
<accession>A0A9D1FES8</accession>
<feature type="transmembrane region" description="Helical" evidence="1">
    <location>
        <begin position="95"/>
        <end position="118"/>
    </location>
</feature>
<evidence type="ECO:0000313" key="2">
    <source>
        <dbReference type="EMBL" id="HIS67685.1"/>
    </source>
</evidence>
<sequence length="199" mass="22052">MNREALCRAVGKVAWGYVLIYLNINIGTVNILPNWAGCLLFIFALDELGKWEAPAGRLRPLGWALFCWELLVWLLAALGLDMSASLWYLPQTLAAVLSLWFNFQLLTHLAAISDALGLSRGRSIRRLRNFRTVLTTALNLPWGLLMPESYTVQGALAVAVIVAAIMLIAWTFLALFGLRSELKTPPEAKVAETEAPKTE</sequence>
<feature type="transmembrane region" description="Helical" evidence="1">
    <location>
        <begin position="152"/>
        <end position="176"/>
    </location>
</feature>
<gene>
    <name evidence="2" type="ORF">IAC18_08965</name>
</gene>
<reference evidence="2" key="2">
    <citation type="journal article" date="2021" name="PeerJ">
        <title>Extensive microbial diversity within the chicken gut microbiome revealed by metagenomics and culture.</title>
        <authorList>
            <person name="Gilroy R."/>
            <person name="Ravi A."/>
            <person name="Getino M."/>
            <person name="Pursley I."/>
            <person name="Horton D.L."/>
            <person name="Alikhan N.F."/>
            <person name="Baker D."/>
            <person name="Gharbi K."/>
            <person name="Hall N."/>
            <person name="Watson M."/>
            <person name="Adriaenssens E.M."/>
            <person name="Foster-Nyarko E."/>
            <person name="Jarju S."/>
            <person name="Secka A."/>
            <person name="Antonio M."/>
            <person name="Oren A."/>
            <person name="Chaudhuri R.R."/>
            <person name="La Ragione R."/>
            <person name="Hildebrand F."/>
            <person name="Pallen M.J."/>
        </authorList>
    </citation>
    <scope>NUCLEOTIDE SEQUENCE</scope>
    <source>
        <strain evidence="2">ChiHjej10B9-9673</strain>
    </source>
</reference>
<comment type="caution">
    <text evidence="2">The sequence shown here is derived from an EMBL/GenBank/DDBJ whole genome shotgun (WGS) entry which is preliminary data.</text>
</comment>
<reference evidence="2" key="1">
    <citation type="submission" date="2020-10" db="EMBL/GenBank/DDBJ databases">
        <authorList>
            <person name="Gilroy R."/>
        </authorList>
    </citation>
    <scope>NUCLEOTIDE SEQUENCE</scope>
    <source>
        <strain evidence="2">ChiHjej10B9-9673</strain>
    </source>
</reference>
<dbReference type="Proteomes" id="UP000824001">
    <property type="component" value="Unassembled WGS sequence"/>
</dbReference>
<organism evidence="2 3">
    <name type="scientific">Candidatus Scatomorpha merdipullorum</name>
    <dbReference type="NCBI Taxonomy" id="2840927"/>
    <lineage>
        <taxon>Bacteria</taxon>
        <taxon>Bacillati</taxon>
        <taxon>Bacillota</taxon>
        <taxon>Clostridia</taxon>
        <taxon>Eubacteriales</taxon>
        <taxon>Candidatus Scatomorpha</taxon>
    </lineage>
</organism>
<proteinExistence type="predicted"/>
<keyword evidence="1" id="KW-0472">Membrane</keyword>
<protein>
    <submittedName>
        <fullName evidence="2">Uncharacterized protein</fullName>
    </submittedName>
</protein>
<evidence type="ECO:0000256" key="1">
    <source>
        <dbReference type="SAM" id="Phobius"/>
    </source>
</evidence>
<feature type="transmembrane region" description="Helical" evidence="1">
    <location>
        <begin position="66"/>
        <end position="89"/>
    </location>
</feature>
<keyword evidence="1" id="KW-0812">Transmembrane</keyword>
<dbReference type="EMBL" id="DVJK01000256">
    <property type="protein sequence ID" value="HIS67685.1"/>
    <property type="molecule type" value="Genomic_DNA"/>
</dbReference>
<keyword evidence="1" id="KW-1133">Transmembrane helix</keyword>
<dbReference type="AlphaFoldDB" id="A0A9D1FES8"/>
<name>A0A9D1FES8_9FIRM</name>